<protein>
    <recommendedName>
        <fullName evidence="3">FAD synthase</fullName>
        <ecNumber evidence="3">2.7.7.2</ecNumber>
    </recommendedName>
</protein>
<evidence type="ECO:0000256" key="4">
    <source>
        <dbReference type="ARBA" id="ARBA00022630"/>
    </source>
</evidence>
<dbReference type="GO" id="GO:0006747">
    <property type="term" value="P:FAD biosynthetic process"/>
    <property type="evidence" value="ECO:0007669"/>
    <property type="project" value="UniProtKB-UniPathway"/>
</dbReference>
<keyword evidence="8" id="KW-0547">Nucleotide-binding</keyword>
<dbReference type="GO" id="GO:0009398">
    <property type="term" value="P:FMN biosynthetic process"/>
    <property type="evidence" value="ECO:0007669"/>
    <property type="project" value="TreeGrafter"/>
</dbReference>
<evidence type="ECO:0000313" key="14">
    <source>
        <dbReference type="Proteomes" id="UP000371041"/>
    </source>
</evidence>
<organism evidence="13 14">
    <name type="scientific">Allosaccharopolyspora coralli</name>
    <dbReference type="NCBI Taxonomy" id="2665642"/>
    <lineage>
        <taxon>Bacteria</taxon>
        <taxon>Bacillati</taxon>
        <taxon>Actinomycetota</taxon>
        <taxon>Actinomycetes</taxon>
        <taxon>Pseudonocardiales</taxon>
        <taxon>Pseudonocardiaceae</taxon>
        <taxon>Allosaccharopolyspora</taxon>
    </lineage>
</organism>
<comment type="pathway">
    <text evidence="1">Cofactor biosynthesis; FAD biosynthesis; FAD from FMN: step 1/1.</text>
</comment>
<dbReference type="SUPFAM" id="SSF52374">
    <property type="entry name" value="Nucleotidylyl transferase"/>
    <property type="match status" value="1"/>
</dbReference>
<evidence type="ECO:0000256" key="7">
    <source>
        <dbReference type="ARBA" id="ARBA00022695"/>
    </source>
</evidence>
<comment type="similarity">
    <text evidence="2">Belongs to the RibF family.</text>
</comment>
<dbReference type="InterPro" id="IPR023468">
    <property type="entry name" value="Riboflavin_kinase"/>
</dbReference>
<dbReference type="Pfam" id="PF06574">
    <property type="entry name" value="FAD_syn"/>
    <property type="match status" value="1"/>
</dbReference>
<evidence type="ECO:0000256" key="8">
    <source>
        <dbReference type="ARBA" id="ARBA00022741"/>
    </source>
</evidence>
<dbReference type="AlphaFoldDB" id="A0A5Q3QCA5"/>
<feature type="domain" description="FAD synthetase" evidence="12">
    <location>
        <begin position="36"/>
        <end position="187"/>
    </location>
</feature>
<dbReference type="FunFam" id="3.40.50.620:FF:000021">
    <property type="entry name" value="Riboflavin biosynthesis protein"/>
    <property type="match status" value="1"/>
</dbReference>
<dbReference type="InterPro" id="IPR014729">
    <property type="entry name" value="Rossmann-like_a/b/a_fold"/>
</dbReference>
<gene>
    <name evidence="13" type="ORF">GIY23_17030</name>
</gene>
<keyword evidence="5" id="KW-0288">FMN</keyword>
<evidence type="ECO:0000256" key="9">
    <source>
        <dbReference type="ARBA" id="ARBA00022827"/>
    </source>
</evidence>
<keyword evidence="10" id="KW-0067">ATP-binding</keyword>
<evidence type="ECO:0000256" key="11">
    <source>
        <dbReference type="ARBA" id="ARBA00049494"/>
    </source>
</evidence>
<evidence type="ECO:0000313" key="13">
    <source>
        <dbReference type="EMBL" id="QGK70996.1"/>
    </source>
</evidence>
<dbReference type="InterPro" id="IPR015864">
    <property type="entry name" value="FAD_synthase"/>
</dbReference>
<keyword evidence="6 13" id="KW-0808">Transferase</keyword>
<accession>A0A5Q3QCA5</accession>
<evidence type="ECO:0000256" key="2">
    <source>
        <dbReference type="ARBA" id="ARBA00010214"/>
    </source>
</evidence>
<dbReference type="PANTHER" id="PTHR22749:SF6">
    <property type="entry name" value="RIBOFLAVIN KINASE"/>
    <property type="match status" value="1"/>
</dbReference>
<dbReference type="GO" id="GO:0005524">
    <property type="term" value="F:ATP binding"/>
    <property type="evidence" value="ECO:0007669"/>
    <property type="project" value="UniProtKB-KW"/>
</dbReference>
<evidence type="ECO:0000256" key="3">
    <source>
        <dbReference type="ARBA" id="ARBA00012393"/>
    </source>
</evidence>
<name>A0A5Q3QCA5_9PSEU</name>
<keyword evidence="9" id="KW-0274">FAD</keyword>
<dbReference type="UniPathway" id="UPA00277">
    <property type="reaction ID" value="UER00407"/>
</dbReference>
<dbReference type="GO" id="GO:0009231">
    <property type="term" value="P:riboflavin biosynthetic process"/>
    <property type="evidence" value="ECO:0007669"/>
    <property type="project" value="InterPro"/>
</dbReference>
<dbReference type="RefSeq" id="WP_154077573.1">
    <property type="nucleotide sequence ID" value="NZ_CP045929.1"/>
</dbReference>
<dbReference type="EC" id="2.7.7.2" evidence="3"/>
<evidence type="ECO:0000256" key="10">
    <source>
        <dbReference type="ARBA" id="ARBA00022840"/>
    </source>
</evidence>
<sequence length="274" mass="29430">MNADARYDGSETVLLDRPSSGPFLWNGLDEVPAGWGPCVVTLGVFDGVHKGHSTVIGHAVRAGRARGLPTVLVTFDPHPARVVGIDRDTATLTTVERRAELVHELGVDAVLVLPFTPELARVTADSFVDRVLVRTLEAREVVVGSNFTFGHKGSGTVDTLRELGRNHGFRAHGVNLTSVRDHPNSSTHVRTCLRSGDVRAATHALGRPHRIDAYCDTTGYLRLPAGTAIPAAGLYVARTGTDTVHVRVSPDGAILLLPPSPGAVNLEFLERRRE</sequence>
<keyword evidence="7" id="KW-0548">Nucleotidyltransferase</keyword>
<evidence type="ECO:0000256" key="1">
    <source>
        <dbReference type="ARBA" id="ARBA00004726"/>
    </source>
</evidence>
<dbReference type="PANTHER" id="PTHR22749">
    <property type="entry name" value="RIBOFLAVIN KINASE/FMN ADENYLYLTRANSFERASE"/>
    <property type="match status" value="1"/>
</dbReference>
<evidence type="ECO:0000256" key="5">
    <source>
        <dbReference type="ARBA" id="ARBA00022643"/>
    </source>
</evidence>
<dbReference type="Gene3D" id="3.40.50.620">
    <property type="entry name" value="HUPs"/>
    <property type="match status" value="1"/>
</dbReference>
<dbReference type="GO" id="GO:0003919">
    <property type="term" value="F:FMN adenylyltransferase activity"/>
    <property type="evidence" value="ECO:0007669"/>
    <property type="project" value="UniProtKB-EC"/>
</dbReference>
<comment type="catalytic activity">
    <reaction evidence="11">
        <text>FMN + ATP + H(+) = FAD + diphosphate</text>
        <dbReference type="Rhea" id="RHEA:17237"/>
        <dbReference type="ChEBI" id="CHEBI:15378"/>
        <dbReference type="ChEBI" id="CHEBI:30616"/>
        <dbReference type="ChEBI" id="CHEBI:33019"/>
        <dbReference type="ChEBI" id="CHEBI:57692"/>
        <dbReference type="ChEBI" id="CHEBI:58210"/>
        <dbReference type="EC" id="2.7.7.2"/>
    </reaction>
</comment>
<evidence type="ECO:0000259" key="12">
    <source>
        <dbReference type="Pfam" id="PF06574"/>
    </source>
</evidence>
<keyword evidence="14" id="KW-1185">Reference proteome</keyword>
<keyword evidence="4" id="KW-0285">Flavoprotein</keyword>
<dbReference type="GO" id="GO:0008531">
    <property type="term" value="F:riboflavin kinase activity"/>
    <property type="evidence" value="ECO:0007669"/>
    <property type="project" value="TreeGrafter"/>
</dbReference>
<dbReference type="Proteomes" id="UP000371041">
    <property type="component" value="Chromosome"/>
</dbReference>
<dbReference type="KEGG" id="sace:GIY23_17030"/>
<evidence type="ECO:0000256" key="6">
    <source>
        <dbReference type="ARBA" id="ARBA00022679"/>
    </source>
</evidence>
<dbReference type="CDD" id="cd02064">
    <property type="entry name" value="FAD_synthetase_N"/>
    <property type="match status" value="1"/>
</dbReference>
<reference evidence="14" key="1">
    <citation type="submission" date="2019-11" db="EMBL/GenBank/DDBJ databases">
        <title>The complete genome sequence of Saccharopolyspora sp. E2A.</title>
        <authorList>
            <person name="Zhang G."/>
        </authorList>
    </citation>
    <scope>NUCLEOTIDE SEQUENCE [LARGE SCALE GENOMIC DNA]</scope>
    <source>
        <strain evidence="14">E2A</strain>
    </source>
</reference>
<proteinExistence type="inferred from homology"/>
<dbReference type="EMBL" id="CP045929">
    <property type="protein sequence ID" value="QGK70996.1"/>
    <property type="molecule type" value="Genomic_DNA"/>
</dbReference>